<sequence length="181" mass="19979">MTDRISDVVTRAGDTGETGLADGSRISKGSSRINAIGDIDELNSVIGVVMSETVFKDIYTDLIPIQNELFSVGAELAGAAPESFFLDEKHVERIERHIRSVNDGLSPLKEFILPGGSRCAALLHLARSVCRRAERSVVVLSGEDEISPVLIKYLNRLSDFLFVYARLANQLANRPDIYWEK</sequence>
<keyword evidence="3 6" id="KW-0808">Transferase</keyword>
<evidence type="ECO:0000256" key="2">
    <source>
        <dbReference type="ARBA" id="ARBA00011233"/>
    </source>
</evidence>
<evidence type="ECO:0000256" key="5">
    <source>
        <dbReference type="ARBA" id="ARBA00022840"/>
    </source>
</evidence>
<evidence type="ECO:0000256" key="4">
    <source>
        <dbReference type="ARBA" id="ARBA00022741"/>
    </source>
</evidence>
<dbReference type="GO" id="GO:0008817">
    <property type="term" value="F:corrinoid adenosyltransferase activity"/>
    <property type="evidence" value="ECO:0007669"/>
    <property type="project" value="TreeGrafter"/>
</dbReference>
<dbReference type="Gene3D" id="1.20.1200.10">
    <property type="entry name" value="Cobalamin adenosyltransferase-like"/>
    <property type="match status" value="1"/>
</dbReference>
<evidence type="ECO:0000313" key="9">
    <source>
        <dbReference type="EMBL" id="WAV91468.1"/>
    </source>
</evidence>
<dbReference type="Pfam" id="PF01923">
    <property type="entry name" value="Cob_adeno_trans"/>
    <property type="match status" value="1"/>
</dbReference>
<evidence type="ECO:0000256" key="7">
    <source>
        <dbReference type="SAM" id="MobiDB-lite"/>
    </source>
</evidence>
<dbReference type="Proteomes" id="UP001164819">
    <property type="component" value="Chromosome"/>
</dbReference>
<dbReference type="RefSeq" id="WP_269316064.1">
    <property type="nucleotide sequence ID" value="NZ_CP098251.1"/>
</dbReference>
<dbReference type="GO" id="GO:0005524">
    <property type="term" value="F:ATP binding"/>
    <property type="evidence" value="ECO:0007669"/>
    <property type="project" value="UniProtKB-UniRule"/>
</dbReference>
<comment type="similarity">
    <text evidence="1 6">Belongs to the Cob(I)alamin adenosyltransferase family.</text>
</comment>
<accession>A0A9E9NT62</accession>
<dbReference type="AlphaFoldDB" id="A0A9E9NT62"/>
<dbReference type="PANTHER" id="PTHR12213">
    <property type="entry name" value="CORRINOID ADENOSYLTRANSFERASE"/>
    <property type="match status" value="1"/>
</dbReference>
<dbReference type="InterPro" id="IPR016030">
    <property type="entry name" value="CblAdoTrfase-like"/>
</dbReference>
<dbReference type="InterPro" id="IPR029499">
    <property type="entry name" value="PduO-typ"/>
</dbReference>
<dbReference type="InterPro" id="IPR036451">
    <property type="entry name" value="CblAdoTrfase-like_sf"/>
</dbReference>
<evidence type="ECO:0000256" key="1">
    <source>
        <dbReference type="ARBA" id="ARBA00007487"/>
    </source>
</evidence>
<reference evidence="9" key="1">
    <citation type="journal article" date="2022" name="Front. Microbiol.">
        <title>New perspectives on an old grouping: The genomic and phenotypic variability of Oxalobacter formigenes and the implications for calcium oxalate stone prevention.</title>
        <authorList>
            <person name="Chmiel J.A."/>
            <person name="Carr C."/>
            <person name="Stuivenberg G.A."/>
            <person name="Venema R."/>
            <person name="Chanyi R.M."/>
            <person name="Al K.F."/>
            <person name="Giguere D."/>
            <person name="Say H."/>
            <person name="Akouris P.P."/>
            <person name="Dominguez Romero S.A."/>
            <person name="Kwong A."/>
            <person name="Tai V."/>
            <person name="Koval S.F."/>
            <person name="Razvi H."/>
            <person name="Bjazevic J."/>
            <person name="Burton J.P."/>
        </authorList>
    </citation>
    <scope>NUCLEOTIDE SEQUENCE</scope>
    <source>
        <strain evidence="9">OxK</strain>
    </source>
</reference>
<dbReference type="EC" id="2.5.1.-" evidence="6"/>
<evidence type="ECO:0000256" key="3">
    <source>
        <dbReference type="ARBA" id="ARBA00022679"/>
    </source>
</evidence>
<dbReference type="FunFam" id="1.20.1200.10:FF:000001">
    <property type="entry name" value="Cob(I)yrinic acid a,c-diamide adenosyltransferase"/>
    <property type="match status" value="1"/>
</dbReference>
<dbReference type="GO" id="GO:0009236">
    <property type="term" value="P:cobalamin biosynthetic process"/>
    <property type="evidence" value="ECO:0007669"/>
    <property type="project" value="UniProtKB-UniRule"/>
</dbReference>
<proteinExistence type="inferred from homology"/>
<gene>
    <name evidence="9" type="ORF">NB646_01485</name>
</gene>
<protein>
    <recommendedName>
        <fullName evidence="6">Cobalamin adenosyltransferase</fullName>
        <ecNumber evidence="6">2.5.1.-</ecNumber>
    </recommendedName>
</protein>
<comment type="subunit">
    <text evidence="2">Homotrimer.</text>
</comment>
<keyword evidence="4 6" id="KW-0547">Nucleotide-binding</keyword>
<evidence type="ECO:0000256" key="6">
    <source>
        <dbReference type="RuleBase" id="RU366026"/>
    </source>
</evidence>
<organism evidence="9">
    <name type="scientific">Oxalobacter aliiformigenes</name>
    <dbReference type="NCBI Taxonomy" id="2946593"/>
    <lineage>
        <taxon>Bacteria</taxon>
        <taxon>Pseudomonadati</taxon>
        <taxon>Pseudomonadota</taxon>
        <taxon>Betaproteobacteria</taxon>
        <taxon>Burkholderiales</taxon>
        <taxon>Oxalobacteraceae</taxon>
        <taxon>Oxalobacter</taxon>
    </lineage>
</organism>
<name>A0A9E9NT62_9BURK</name>
<feature type="domain" description="Cobalamin adenosyltransferase-like" evidence="8">
    <location>
        <begin position="9"/>
        <end position="167"/>
    </location>
</feature>
<dbReference type="PANTHER" id="PTHR12213:SF0">
    <property type="entry name" value="CORRINOID ADENOSYLTRANSFERASE MMAB"/>
    <property type="match status" value="1"/>
</dbReference>
<dbReference type="NCBIfam" id="TIGR00636">
    <property type="entry name" value="PduO_Nterm"/>
    <property type="match status" value="1"/>
</dbReference>
<keyword evidence="6" id="KW-0169">Cobalamin biosynthesis</keyword>
<dbReference type="EMBL" id="CP098251">
    <property type="protein sequence ID" value="WAV91468.1"/>
    <property type="molecule type" value="Genomic_DNA"/>
</dbReference>
<dbReference type="SUPFAM" id="SSF89028">
    <property type="entry name" value="Cobalamin adenosyltransferase-like"/>
    <property type="match status" value="1"/>
</dbReference>
<comment type="catalytic activity">
    <reaction evidence="6">
        <text>2 cob(II)alamin + AH2 + 2 ATP = 2 adenosylcob(III)alamin + 2 triphosphate + A + 2 H(+)</text>
        <dbReference type="Rhea" id="RHEA:53304"/>
        <dbReference type="ChEBI" id="CHEBI:13193"/>
        <dbReference type="ChEBI" id="CHEBI:15378"/>
        <dbReference type="ChEBI" id="CHEBI:16304"/>
        <dbReference type="ChEBI" id="CHEBI:17499"/>
        <dbReference type="ChEBI" id="CHEBI:18036"/>
        <dbReference type="ChEBI" id="CHEBI:18408"/>
        <dbReference type="ChEBI" id="CHEBI:30616"/>
    </reaction>
</comment>
<keyword evidence="5 6" id="KW-0067">ATP-binding</keyword>
<feature type="region of interest" description="Disordered" evidence="7">
    <location>
        <begin position="1"/>
        <end position="23"/>
    </location>
</feature>
<evidence type="ECO:0000259" key="8">
    <source>
        <dbReference type="Pfam" id="PF01923"/>
    </source>
</evidence>